<dbReference type="Proteomes" id="UP000077266">
    <property type="component" value="Unassembled WGS sequence"/>
</dbReference>
<proteinExistence type="predicted"/>
<accession>A0A165CNB1</accession>
<dbReference type="Gene3D" id="1.20.1280.50">
    <property type="match status" value="1"/>
</dbReference>
<evidence type="ECO:0000313" key="3">
    <source>
        <dbReference type="Proteomes" id="UP000077266"/>
    </source>
</evidence>
<dbReference type="Pfam" id="PF12937">
    <property type="entry name" value="F-box-like"/>
    <property type="match status" value="1"/>
</dbReference>
<dbReference type="PROSITE" id="PS50181">
    <property type="entry name" value="FBOX"/>
    <property type="match status" value="1"/>
</dbReference>
<reference evidence="2 3" key="1">
    <citation type="journal article" date="2016" name="Mol. Biol. Evol.">
        <title>Comparative Genomics of Early-Diverging Mushroom-Forming Fungi Provides Insights into the Origins of Lignocellulose Decay Capabilities.</title>
        <authorList>
            <person name="Nagy L.G."/>
            <person name="Riley R."/>
            <person name="Tritt A."/>
            <person name="Adam C."/>
            <person name="Daum C."/>
            <person name="Floudas D."/>
            <person name="Sun H."/>
            <person name="Yadav J.S."/>
            <person name="Pangilinan J."/>
            <person name="Larsson K.H."/>
            <person name="Matsuura K."/>
            <person name="Barry K."/>
            <person name="Labutti K."/>
            <person name="Kuo R."/>
            <person name="Ohm R.A."/>
            <person name="Bhattacharya S.S."/>
            <person name="Shirouzu T."/>
            <person name="Yoshinaga Y."/>
            <person name="Martin F.M."/>
            <person name="Grigoriev I.V."/>
            <person name="Hibbett D.S."/>
        </authorList>
    </citation>
    <scope>NUCLEOTIDE SEQUENCE [LARGE SCALE GENOMIC DNA]</scope>
    <source>
        <strain evidence="2 3">HHB12029</strain>
    </source>
</reference>
<protein>
    <recommendedName>
        <fullName evidence="1">F-box domain-containing protein</fullName>
    </recommendedName>
</protein>
<name>A0A165CNB1_EXIGL</name>
<organism evidence="2 3">
    <name type="scientific">Exidia glandulosa HHB12029</name>
    <dbReference type="NCBI Taxonomy" id="1314781"/>
    <lineage>
        <taxon>Eukaryota</taxon>
        <taxon>Fungi</taxon>
        <taxon>Dikarya</taxon>
        <taxon>Basidiomycota</taxon>
        <taxon>Agaricomycotina</taxon>
        <taxon>Agaricomycetes</taxon>
        <taxon>Auriculariales</taxon>
        <taxon>Exidiaceae</taxon>
        <taxon>Exidia</taxon>
    </lineage>
</organism>
<dbReference type="AlphaFoldDB" id="A0A165CNB1"/>
<evidence type="ECO:0000259" key="1">
    <source>
        <dbReference type="PROSITE" id="PS50181"/>
    </source>
</evidence>
<dbReference type="SUPFAM" id="SSF81383">
    <property type="entry name" value="F-box domain"/>
    <property type="match status" value="1"/>
</dbReference>
<evidence type="ECO:0000313" key="2">
    <source>
        <dbReference type="EMBL" id="KZV82786.1"/>
    </source>
</evidence>
<gene>
    <name evidence="2" type="ORF">EXIGLDRAFT_729296</name>
</gene>
<dbReference type="InterPro" id="IPR036047">
    <property type="entry name" value="F-box-like_dom_sf"/>
</dbReference>
<dbReference type="InterPro" id="IPR001810">
    <property type="entry name" value="F-box_dom"/>
</dbReference>
<dbReference type="OrthoDB" id="2973282at2759"/>
<feature type="domain" description="F-box" evidence="1">
    <location>
        <begin position="1"/>
        <end position="42"/>
    </location>
</feature>
<dbReference type="SMART" id="SM00256">
    <property type="entry name" value="FBOX"/>
    <property type="match status" value="1"/>
</dbReference>
<sequence>MPPELWALVMDSLDYDELILASQTCQQWRAVAFDHPTFWRDVQIFPRGPLPSTLYWFALRLDAGKHRPLTLAVTIDDVDACKPLPDEFYALLRTSVSSVEKLRVGITTVNFARLWQALNAPAALLRAFTVVGLTSELDTPCIPPFIFEGHAPELRSVRLVGIEMPATELAVPAFARIEKVRLEVYPSMFGVFDVAWISHFPSAKSLAAYYPQGHSSPTALNDSVRQRILALYSLELGIDHRGFALELCQHLSLSCIPRLTLLKPIHEEVRMALNHLEGSLYEIAILPHVPVDLSDTFTISVVSTASRALPHRRCRTFKEKVKNYVNTRYRGASWLPHINLLFHDMSLWTRVRSLTLATSLWHAITVWQPVFSFFTELCIVIDMRSGERLAGLECSCGTLELLSLRSLGDDPRTLNASEVLSFAEQSLSSPCSTLRVHSPVVLRGETRALAQYFRRLEVYEGRGSSWKTFEEASTGILVRHEDLA</sequence>
<keyword evidence="3" id="KW-1185">Reference proteome</keyword>
<dbReference type="EMBL" id="KV426304">
    <property type="protein sequence ID" value="KZV82786.1"/>
    <property type="molecule type" value="Genomic_DNA"/>
</dbReference>
<dbReference type="InParanoid" id="A0A165CNB1"/>